<dbReference type="InterPro" id="IPR036409">
    <property type="entry name" value="Aldolase_II/adducin_N_sf"/>
</dbReference>
<dbReference type="SUPFAM" id="SSF51735">
    <property type="entry name" value="NAD(P)-binding Rossmann-fold domains"/>
    <property type="match status" value="1"/>
</dbReference>
<organism evidence="4">
    <name type="scientific">marine metagenome</name>
    <dbReference type="NCBI Taxonomy" id="408172"/>
    <lineage>
        <taxon>unclassified sequences</taxon>
        <taxon>metagenomes</taxon>
        <taxon>ecological metagenomes</taxon>
    </lineage>
</organism>
<protein>
    <recommendedName>
        <fullName evidence="3">Class II aldolase/adducin N-terminal domain-containing protein</fullName>
    </recommendedName>
</protein>
<dbReference type="EMBL" id="UINC01004606">
    <property type="protein sequence ID" value="SVA15580.1"/>
    <property type="molecule type" value="Genomic_DNA"/>
</dbReference>
<dbReference type="InterPro" id="IPR001303">
    <property type="entry name" value="Aldolase_II/adducin_N"/>
</dbReference>
<gene>
    <name evidence="4" type="ORF">METZ01_LOCUS68434</name>
</gene>
<reference evidence="4" key="1">
    <citation type="submission" date="2018-05" db="EMBL/GenBank/DDBJ databases">
        <authorList>
            <person name="Lanie J.A."/>
            <person name="Ng W.-L."/>
            <person name="Kazmierczak K.M."/>
            <person name="Andrzejewski T.M."/>
            <person name="Davidsen T.M."/>
            <person name="Wayne K.J."/>
            <person name="Tettelin H."/>
            <person name="Glass J.I."/>
            <person name="Rusch D."/>
            <person name="Podicherti R."/>
            <person name="Tsui H.-C.T."/>
            <person name="Winkler M.E."/>
        </authorList>
    </citation>
    <scope>NUCLEOTIDE SEQUENCE</scope>
</reference>
<dbReference type="NCBIfam" id="NF006196">
    <property type="entry name" value="PRK08324.2-4"/>
    <property type="match status" value="1"/>
</dbReference>
<dbReference type="PANTHER" id="PTHR24321:SF14">
    <property type="entry name" value="SHORT-CHAIN TYPE DEHYDROGENASE_REDUCTASE BLR2146-RELATED"/>
    <property type="match status" value="1"/>
</dbReference>
<name>A0A381THP6_9ZZZZ</name>
<dbReference type="InterPro" id="IPR002347">
    <property type="entry name" value="SDR_fam"/>
</dbReference>
<evidence type="ECO:0000259" key="3">
    <source>
        <dbReference type="SMART" id="SM01007"/>
    </source>
</evidence>
<dbReference type="InterPro" id="IPR020904">
    <property type="entry name" value="Sc_DH/Rdtase_CS"/>
</dbReference>
<dbReference type="SUPFAM" id="SSF53639">
    <property type="entry name" value="AraD/HMP-PK domain-like"/>
    <property type="match status" value="1"/>
</dbReference>
<dbReference type="Pfam" id="PF13561">
    <property type="entry name" value="adh_short_C2"/>
    <property type="match status" value="1"/>
</dbReference>
<evidence type="ECO:0000256" key="2">
    <source>
        <dbReference type="ARBA" id="ARBA00023002"/>
    </source>
</evidence>
<evidence type="ECO:0000256" key="1">
    <source>
        <dbReference type="ARBA" id="ARBA00006484"/>
    </source>
</evidence>
<dbReference type="Gene3D" id="3.40.50.720">
    <property type="entry name" value="NAD(P)-binding Rossmann-like Domain"/>
    <property type="match status" value="1"/>
</dbReference>
<dbReference type="PANTHER" id="PTHR24321">
    <property type="entry name" value="DEHYDROGENASES, SHORT CHAIN"/>
    <property type="match status" value="1"/>
</dbReference>
<dbReference type="SMART" id="SM01007">
    <property type="entry name" value="Aldolase_II"/>
    <property type="match status" value="1"/>
</dbReference>
<dbReference type="Pfam" id="PF00596">
    <property type="entry name" value="Aldolase_II"/>
    <property type="match status" value="1"/>
</dbReference>
<dbReference type="InterPro" id="IPR036291">
    <property type="entry name" value="NAD(P)-bd_dom_sf"/>
</dbReference>
<dbReference type="Gene3D" id="3.40.225.10">
    <property type="entry name" value="Class II aldolase/adducin N-terminal domain"/>
    <property type="match status" value="1"/>
</dbReference>
<dbReference type="PROSITE" id="PS00061">
    <property type="entry name" value="ADH_SHORT"/>
    <property type="match status" value="1"/>
</dbReference>
<dbReference type="GO" id="GO:0016491">
    <property type="term" value="F:oxidoreductase activity"/>
    <property type="evidence" value="ECO:0007669"/>
    <property type="project" value="UniProtKB-KW"/>
</dbReference>
<comment type="similarity">
    <text evidence="1">Belongs to the short-chain dehydrogenases/reductases (SDR) family.</text>
</comment>
<sequence length="655" mass="69166">MEDLWSDADCGSTDALNCCAYGSRLLGGDRSLVLHGGGNTSVKADWTDVTGRTVDALYVKGSGWDLASIEVPGFTPLPLDRLHELLGLDALSDADMMAELSAARLNAAAPQPSVETLLHAYLPFRAVQHSHADVVLGLTNVADAEGTLAEVYGDDVVIVPYVMPGFDLAVAVRSCWDDQAHDGTVGVVLRHHGLFTFGDSTREAYAHHVDLISRAEAFLDRVAPHEPAGPSAAAQAVLTELADLRRSVSEAAGRPMVVSRHHDGAIGRFVARPDLTDLTGRGPLTPDHVIRTKRTPMVGRDVDGFVAAYGVYFERNGGRSDDDLTMLDPAPRVVLDPELGLLTAGATPKDADIAADIYRQTIPVLERLEDGRGGYVALDEGDLFDVEYWDLEQAKLRRAGAPKELAGHIALVTGAASGIGRACAAELLDRGAAVVGVDLSESVVDTFDGPAWLGVAADVSDHDAQAAALRVGVERFGGLDLVVVGAGIFPGSSPIADLDLDTWRLTMAVNVDSVAALFRDAAPLLFRSPVGGRVAVIASRNATAPGKGAAAYSTSKAALTQLARVAALEWAEHGVRVNVVHPDNVFDTALWTDELIAERSAAYGMTPEEYRRRNLLGMEVGVANVASVVAELCSDRFAATTGAQIPIDGGSERTI</sequence>
<keyword evidence="2" id="KW-0560">Oxidoreductase</keyword>
<evidence type="ECO:0000313" key="4">
    <source>
        <dbReference type="EMBL" id="SVA15580.1"/>
    </source>
</evidence>
<proteinExistence type="inferred from homology"/>
<dbReference type="PRINTS" id="PR00081">
    <property type="entry name" value="GDHRDH"/>
</dbReference>
<dbReference type="AlphaFoldDB" id="A0A381THP6"/>
<dbReference type="FunFam" id="3.40.50.720:FF:000084">
    <property type="entry name" value="Short-chain dehydrogenase reductase"/>
    <property type="match status" value="1"/>
</dbReference>
<feature type="domain" description="Class II aldolase/adducin N-terminal" evidence="3">
    <location>
        <begin position="18"/>
        <end position="219"/>
    </location>
</feature>
<accession>A0A381THP6</accession>